<reference evidence="16 17" key="1">
    <citation type="submission" date="2016-10" db="EMBL/GenBank/DDBJ databases">
        <authorList>
            <person name="Varghese N."/>
            <person name="Submissions S."/>
        </authorList>
    </citation>
    <scope>NUCLEOTIDE SEQUENCE [LARGE SCALE GENOMIC DNA]</scope>
    <source>
        <strain evidence="16 17">DSM 16525</strain>
    </source>
</reference>
<feature type="active site" evidence="12">
    <location>
        <position position="159"/>
    </location>
</feature>
<evidence type="ECO:0000256" key="1">
    <source>
        <dbReference type="ARBA" id="ARBA00004651"/>
    </source>
</evidence>
<keyword evidence="11 12" id="KW-0472">Membrane</keyword>
<evidence type="ECO:0000256" key="10">
    <source>
        <dbReference type="ARBA" id="ARBA00023049"/>
    </source>
</evidence>
<evidence type="ECO:0000256" key="11">
    <source>
        <dbReference type="ARBA" id="ARBA00023136"/>
    </source>
</evidence>
<dbReference type="GO" id="GO:0005886">
    <property type="term" value="C:plasma membrane"/>
    <property type="evidence" value="ECO:0007669"/>
    <property type="project" value="UniProtKB-SubCell"/>
</dbReference>
<organism evidence="15 18">
    <name type="scientific">Myxococcus fulvus</name>
    <dbReference type="NCBI Taxonomy" id="33"/>
    <lineage>
        <taxon>Bacteria</taxon>
        <taxon>Pseudomonadati</taxon>
        <taxon>Myxococcota</taxon>
        <taxon>Myxococcia</taxon>
        <taxon>Myxococcales</taxon>
        <taxon>Cystobacterineae</taxon>
        <taxon>Myxococcaceae</taxon>
        <taxon>Myxococcus</taxon>
    </lineage>
</organism>
<accession>A0A511T2B9</accession>
<evidence type="ECO:0000256" key="12">
    <source>
        <dbReference type="HAMAP-Rule" id="MF_00188"/>
    </source>
</evidence>
<comment type="subcellular location">
    <subcellularLocation>
        <location evidence="1 12">Cell membrane</location>
        <topology evidence="1 12">Multi-pass membrane protein</topology>
    </subcellularLocation>
</comment>
<keyword evidence="5 12" id="KW-0812">Transmembrane</keyword>
<keyword evidence="10 12" id="KW-0482">Metalloprotease</keyword>
<feature type="compositionally biased region" description="Basic and acidic residues" evidence="13">
    <location>
        <begin position="1"/>
        <end position="10"/>
    </location>
</feature>
<dbReference type="RefSeq" id="WP_074956168.1">
    <property type="nucleotide sequence ID" value="NZ_BJXR01000027.1"/>
</dbReference>
<protein>
    <recommendedName>
        <fullName evidence="12">Protease HtpX homolog</fullName>
        <ecNumber evidence="12">3.4.24.-</ecNumber>
    </recommendedName>
</protein>
<evidence type="ECO:0000256" key="9">
    <source>
        <dbReference type="ARBA" id="ARBA00022989"/>
    </source>
</evidence>
<dbReference type="STRING" id="1334629.MFUL124B02_30045"/>
<evidence type="ECO:0000313" key="18">
    <source>
        <dbReference type="Proteomes" id="UP000321514"/>
    </source>
</evidence>
<dbReference type="EMBL" id="BJXR01000027">
    <property type="protein sequence ID" value="GEN08309.1"/>
    <property type="molecule type" value="Genomic_DNA"/>
</dbReference>
<dbReference type="InterPro" id="IPR001915">
    <property type="entry name" value="Peptidase_M48"/>
</dbReference>
<dbReference type="EC" id="3.4.24.-" evidence="12"/>
<evidence type="ECO:0000256" key="4">
    <source>
        <dbReference type="ARBA" id="ARBA00022670"/>
    </source>
</evidence>
<dbReference type="HAMAP" id="MF_00188">
    <property type="entry name" value="Pept_M48_protease_HtpX"/>
    <property type="match status" value="1"/>
</dbReference>
<evidence type="ECO:0000256" key="7">
    <source>
        <dbReference type="ARBA" id="ARBA00022801"/>
    </source>
</evidence>
<evidence type="ECO:0000256" key="2">
    <source>
        <dbReference type="ARBA" id="ARBA00009779"/>
    </source>
</evidence>
<evidence type="ECO:0000313" key="17">
    <source>
        <dbReference type="Proteomes" id="UP000183760"/>
    </source>
</evidence>
<evidence type="ECO:0000256" key="3">
    <source>
        <dbReference type="ARBA" id="ARBA00022475"/>
    </source>
</evidence>
<feature type="transmembrane region" description="Helical" evidence="12">
    <location>
        <begin position="35"/>
        <end position="52"/>
    </location>
</feature>
<feature type="region of interest" description="Disordered" evidence="13">
    <location>
        <begin position="1"/>
        <end position="21"/>
    </location>
</feature>
<evidence type="ECO:0000313" key="15">
    <source>
        <dbReference type="EMBL" id="GEN08309.1"/>
    </source>
</evidence>
<dbReference type="Pfam" id="PF01435">
    <property type="entry name" value="Peptidase_M48"/>
    <property type="match status" value="1"/>
</dbReference>
<feature type="transmembrane region" description="Helical" evidence="12">
    <location>
        <begin position="211"/>
        <end position="231"/>
    </location>
</feature>
<dbReference type="GO" id="GO:0008270">
    <property type="term" value="F:zinc ion binding"/>
    <property type="evidence" value="ECO:0007669"/>
    <property type="project" value="UniProtKB-UniRule"/>
</dbReference>
<dbReference type="Gene3D" id="3.30.2010.10">
    <property type="entry name" value="Metalloproteases ('zincins'), catalytic domain"/>
    <property type="match status" value="1"/>
</dbReference>
<comment type="cofactor">
    <cofactor evidence="12">
        <name>Zn(2+)</name>
        <dbReference type="ChEBI" id="CHEBI:29105"/>
    </cofactor>
    <text evidence="12">Binds 1 zinc ion per subunit.</text>
</comment>
<keyword evidence="4 12" id="KW-0645">Protease</keyword>
<dbReference type="InterPro" id="IPR022919">
    <property type="entry name" value="Pept_M48_protease_HtpX"/>
</dbReference>
<keyword evidence="6 12" id="KW-0479">Metal-binding</keyword>
<feature type="domain" description="Peptidase M48" evidence="14">
    <location>
        <begin position="93"/>
        <end position="309"/>
    </location>
</feature>
<evidence type="ECO:0000313" key="16">
    <source>
        <dbReference type="EMBL" id="SEU21346.1"/>
    </source>
</evidence>
<keyword evidence="16" id="KW-0346">Stress response</keyword>
<evidence type="ECO:0000256" key="8">
    <source>
        <dbReference type="ARBA" id="ARBA00022833"/>
    </source>
</evidence>
<feature type="transmembrane region" description="Helical" evidence="12">
    <location>
        <begin position="169"/>
        <end position="191"/>
    </location>
</feature>
<reference evidence="15 18" key="2">
    <citation type="submission" date="2019-07" db="EMBL/GenBank/DDBJ databases">
        <title>Whole genome shotgun sequence of Myxococcus fulvus NBRC 100333.</title>
        <authorList>
            <person name="Hosoyama A."/>
            <person name="Uohara A."/>
            <person name="Ohji S."/>
            <person name="Ichikawa N."/>
        </authorList>
    </citation>
    <scope>NUCLEOTIDE SEQUENCE [LARGE SCALE GENOMIC DNA]</scope>
    <source>
        <strain evidence="15 18">NBRC 100333</strain>
    </source>
</reference>
<gene>
    <name evidence="12 15" type="primary">htpX</name>
    <name evidence="15" type="ORF">MFU01_33460</name>
    <name evidence="16" type="ORF">SAMN05443572_106265</name>
</gene>
<feature type="transmembrane region" description="Helical" evidence="12">
    <location>
        <begin position="58"/>
        <end position="75"/>
    </location>
</feature>
<dbReference type="GO" id="GO:0004222">
    <property type="term" value="F:metalloendopeptidase activity"/>
    <property type="evidence" value="ECO:0007669"/>
    <property type="project" value="UniProtKB-UniRule"/>
</dbReference>
<feature type="compositionally biased region" description="Gly residues" evidence="13">
    <location>
        <begin position="12"/>
        <end position="21"/>
    </location>
</feature>
<dbReference type="AlphaFoldDB" id="A0A511T2B9"/>
<dbReference type="PANTHER" id="PTHR43221:SF1">
    <property type="entry name" value="PROTEASE HTPX"/>
    <property type="match status" value="1"/>
</dbReference>
<name>A0A511T2B9_MYXFU</name>
<keyword evidence="9 12" id="KW-1133">Transmembrane helix</keyword>
<comment type="caution">
    <text evidence="15">The sequence shown here is derived from an EMBL/GenBank/DDBJ whole genome shotgun (WGS) entry which is preliminary data.</text>
</comment>
<evidence type="ECO:0000256" key="6">
    <source>
        <dbReference type="ARBA" id="ARBA00022723"/>
    </source>
</evidence>
<evidence type="ECO:0000256" key="5">
    <source>
        <dbReference type="ARBA" id="ARBA00022692"/>
    </source>
</evidence>
<comment type="similarity">
    <text evidence="2 12">Belongs to the peptidase M48B family.</text>
</comment>
<dbReference type="PANTHER" id="PTHR43221">
    <property type="entry name" value="PROTEASE HTPX"/>
    <property type="match status" value="1"/>
</dbReference>
<dbReference type="Proteomes" id="UP000183760">
    <property type="component" value="Unassembled WGS sequence"/>
</dbReference>
<dbReference type="CDD" id="cd07336">
    <property type="entry name" value="M48B_HtpX_like"/>
    <property type="match status" value="1"/>
</dbReference>
<keyword evidence="8 12" id="KW-0862">Zinc</keyword>
<dbReference type="InterPro" id="IPR050083">
    <property type="entry name" value="HtpX_protease"/>
</dbReference>
<dbReference type="OrthoDB" id="15218at2"/>
<evidence type="ECO:0000259" key="14">
    <source>
        <dbReference type="Pfam" id="PF01435"/>
    </source>
</evidence>
<keyword evidence="17" id="KW-1185">Reference proteome</keyword>
<feature type="binding site" evidence="12">
    <location>
        <position position="158"/>
    </location>
    <ligand>
        <name>Zn(2+)</name>
        <dbReference type="ChEBI" id="CHEBI:29105"/>
        <note>catalytic</note>
    </ligand>
</feature>
<evidence type="ECO:0000256" key="13">
    <source>
        <dbReference type="SAM" id="MobiDB-lite"/>
    </source>
</evidence>
<feature type="binding site" evidence="12">
    <location>
        <position position="236"/>
    </location>
    <ligand>
        <name>Zn(2+)</name>
        <dbReference type="ChEBI" id="CHEBI:29105"/>
        <note>catalytic</note>
    </ligand>
</feature>
<keyword evidence="7 12" id="KW-0378">Hydrolase</keyword>
<sequence>MAFTDTHETSRNGGGRPALHGGGGWHRLGNALKTTVLLAGLTALVLVIGQRLGGAQGLMFAGFFAVVMNFGSYWFSDKIALAIHGAQPLPYEQAPWLHQMVERLSARAGMPKPKVYILPTRAPNAFATGRSPKHAAVAVTAGIMEILDQRELEGVLAHEIGHVRNRDTLIGTVAATLAGIISYAAQMLFWFGGSMLGRSDDEEGGGIGGAFANLGLLLVAPIAATLLQLAVSRSREYGADATGAELSGDPDALADALLKMERGAEMMPYDRAPATSHLFIVNPLHKGGVMALFSTHPPIPERVRRLRAMSARAGGSRARGRGGWEYAY</sequence>
<dbReference type="Proteomes" id="UP000321514">
    <property type="component" value="Unassembled WGS sequence"/>
</dbReference>
<proteinExistence type="inferred from homology"/>
<keyword evidence="3 12" id="KW-1003">Cell membrane</keyword>
<feature type="binding site" evidence="12">
    <location>
        <position position="162"/>
    </location>
    <ligand>
        <name>Zn(2+)</name>
        <dbReference type="ChEBI" id="CHEBI:29105"/>
        <note>catalytic</note>
    </ligand>
</feature>
<dbReference type="EMBL" id="FOIB01000006">
    <property type="protein sequence ID" value="SEU21346.1"/>
    <property type="molecule type" value="Genomic_DNA"/>
</dbReference>
<dbReference type="GO" id="GO:0006508">
    <property type="term" value="P:proteolysis"/>
    <property type="evidence" value="ECO:0007669"/>
    <property type="project" value="UniProtKB-KW"/>
</dbReference>